<dbReference type="InterPro" id="IPR001088">
    <property type="entry name" value="Glyco_hydro_4"/>
</dbReference>
<proteinExistence type="inferred from homology"/>
<keyword evidence="5 12" id="KW-0520">NAD</keyword>
<dbReference type="GO" id="GO:0004553">
    <property type="term" value="F:hydrolase activity, hydrolyzing O-glycosyl compounds"/>
    <property type="evidence" value="ECO:0007669"/>
    <property type="project" value="InterPro"/>
</dbReference>
<evidence type="ECO:0000256" key="4">
    <source>
        <dbReference type="ARBA" id="ARBA00022801"/>
    </source>
</evidence>
<dbReference type="PANTHER" id="PTHR32092:SF6">
    <property type="entry name" value="ALPHA-GALACTOSIDASE"/>
    <property type="match status" value="1"/>
</dbReference>
<comment type="caution">
    <text evidence="14">The sequence shown here is derived from an EMBL/GenBank/DDBJ whole genome shotgun (WGS) entry which is preliminary data.</text>
</comment>
<dbReference type="Gene3D" id="3.90.1820.10">
    <property type="entry name" value="AglA-like glucosidase"/>
    <property type="match status" value="1"/>
</dbReference>
<dbReference type="InterPro" id="IPR053715">
    <property type="entry name" value="GH4_Enzyme_sf"/>
</dbReference>
<dbReference type="NCBIfam" id="NF011657">
    <property type="entry name" value="PRK15076.1"/>
    <property type="match status" value="1"/>
</dbReference>
<dbReference type="Pfam" id="PF11975">
    <property type="entry name" value="Glyco_hydro_4C"/>
    <property type="match status" value="1"/>
</dbReference>
<protein>
    <submittedName>
        <fullName evidence="14">Alpha-glucosidase/alpha-galactosidase</fullName>
    </submittedName>
</protein>
<dbReference type="InterPro" id="IPR036291">
    <property type="entry name" value="NAD(P)-bd_dom_sf"/>
</dbReference>
<keyword evidence="10" id="KW-0533">Nickel</keyword>
<name>A0A832MMV2_9THEM</name>
<dbReference type="PRINTS" id="PR00732">
    <property type="entry name" value="GLHYDRLASE4"/>
</dbReference>
<comment type="cofactor">
    <cofactor evidence="1">
        <name>Mn(2+)</name>
        <dbReference type="ChEBI" id="CHEBI:29035"/>
    </cofactor>
</comment>
<keyword evidence="4 12" id="KW-0378">Hydrolase</keyword>
<keyword evidence="10" id="KW-0170">Cobalt</keyword>
<dbReference type="CDD" id="cd05297">
    <property type="entry name" value="GH4_alpha_glucosidase_galactosidase"/>
    <property type="match status" value="1"/>
</dbReference>
<evidence type="ECO:0000313" key="14">
    <source>
        <dbReference type="EMBL" id="HGZ79234.1"/>
    </source>
</evidence>
<comment type="cofactor">
    <cofactor evidence="12">
        <name>NAD(+)</name>
        <dbReference type="ChEBI" id="CHEBI:57540"/>
    </cofactor>
    <text evidence="12">Binds 1 NAD(+) per subunit.</text>
</comment>
<feature type="domain" description="Glycosyl hydrolase family 4 C-terminal" evidence="13">
    <location>
        <begin position="193"/>
        <end position="399"/>
    </location>
</feature>
<dbReference type="GO" id="GO:0016616">
    <property type="term" value="F:oxidoreductase activity, acting on the CH-OH group of donors, NAD or NADP as acceptor"/>
    <property type="evidence" value="ECO:0007669"/>
    <property type="project" value="InterPro"/>
</dbReference>
<evidence type="ECO:0000256" key="3">
    <source>
        <dbReference type="ARBA" id="ARBA00022723"/>
    </source>
</evidence>
<evidence type="ECO:0000256" key="9">
    <source>
        <dbReference type="PIRSR" id="PIRSR601088-2"/>
    </source>
</evidence>
<dbReference type="PANTHER" id="PTHR32092">
    <property type="entry name" value="6-PHOSPHO-BETA-GLUCOSIDASE-RELATED"/>
    <property type="match status" value="1"/>
</dbReference>
<evidence type="ECO:0000256" key="7">
    <source>
        <dbReference type="ARBA" id="ARBA00023277"/>
    </source>
</evidence>
<dbReference type="EMBL" id="DTKQ01000036">
    <property type="protein sequence ID" value="HGZ79234.1"/>
    <property type="molecule type" value="Genomic_DNA"/>
</dbReference>
<keyword evidence="6 10" id="KW-0464">Manganese</keyword>
<keyword evidence="7" id="KW-0119">Carbohydrate metabolism</keyword>
<dbReference type="GO" id="GO:0005975">
    <property type="term" value="P:carbohydrate metabolic process"/>
    <property type="evidence" value="ECO:0007669"/>
    <property type="project" value="InterPro"/>
</dbReference>
<dbReference type="GO" id="GO:0046872">
    <property type="term" value="F:metal ion binding"/>
    <property type="evidence" value="ECO:0007669"/>
    <property type="project" value="UniProtKB-KW"/>
</dbReference>
<gene>
    <name evidence="14" type="ORF">ENW55_04540</name>
</gene>
<dbReference type="SUPFAM" id="SSF56327">
    <property type="entry name" value="LDH C-terminal domain-like"/>
    <property type="match status" value="1"/>
</dbReference>
<reference evidence="14" key="1">
    <citation type="journal article" date="2020" name="mSystems">
        <title>Genome- and Community-Level Interaction Insights into Carbon Utilization and Element Cycling Functions of Hydrothermarchaeota in Hydrothermal Sediment.</title>
        <authorList>
            <person name="Zhou Z."/>
            <person name="Liu Y."/>
            <person name="Xu W."/>
            <person name="Pan J."/>
            <person name="Luo Z.H."/>
            <person name="Li M."/>
        </authorList>
    </citation>
    <scope>NUCLEOTIDE SEQUENCE [LARGE SCALE GENOMIC DNA]</scope>
    <source>
        <strain evidence="14">SpSt-86</strain>
    </source>
</reference>
<dbReference type="SUPFAM" id="SSF51735">
    <property type="entry name" value="NAD(P)-binding Rossmann-fold domains"/>
    <property type="match status" value="1"/>
</dbReference>
<accession>A0A832MMV2</accession>
<dbReference type="InterPro" id="IPR015955">
    <property type="entry name" value="Lactate_DH/Glyco_Ohase_4_C"/>
</dbReference>
<feature type="binding site" evidence="10">
    <location>
        <position position="167"/>
    </location>
    <ligand>
        <name>Mn(2+)</name>
        <dbReference type="ChEBI" id="CHEBI:29035"/>
    </ligand>
</feature>
<feature type="binding site" evidence="10">
    <location>
        <position position="197"/>
    </location>
    <ligand>
        <name>Mn(2+)</name>
        <dbReference type="ChEBI" id="CHEBI:29035"/>
    </ligand>
</feature>
<feature type="binding site" evidence="9">
    <location>
        <position position="146"/>
    </location>
    <ligand>
        <name>substrate</name>
    </ligand>
</feature>
<evidence type="ECO:0000256" key="6">
    <source>
        <dbReference type="ARBA" id="ARBA00023211"/>
    </source>
</evidence>
<evidence type="ECO:0000256" key="1">
    <source>
        <dbReference type="ARBA" id="ARBA00001936"/>
    </source>
</evidence>
<dbReference type="AlphaFoldDB" id="A0A832MMV2"/>
<dbReference type="Pfam" id="PF02056">
    <property type="entry name" value="Glyco_hydro_4"/>
    <property type="match status" value="1"/>
</dbReference>
<evidence type="ECO:0000256" key="5">
    <source>
        <dbReference type="ARBA" id="ARBA00023027"/>
    </source>
</evidence>
<keyword evidence="8 12" id="KW-0326">Glycosidase</keyword>
<evidence type="ECO:0000256" key="8">
    <source>
        <dbReference type="ARBA" id="ARBA00023295"/>
    </source>
</evidence>
<feature type="site" description="Increases basicity of active site Tyr" evidence="11">
    <location>
        <position position="108"/>
    </location>
</feature>
<keyword evidence="3 10" id="KW-0479">Metal-binding</keyword>
<dbReference type="InterPro" id="IPR022616">
    <property type="entry name" value="Glyco_hydro_4_C"/>
</dbReference>
<evidence type="ECO:0000256" key="2">
    <source>
        <dbReference type="ARBA" id="ARBA00010141"/>
    </source>
</evidence>
<organism evidence="14">
    <name type="scientific">Pseudothermotoga hypogea</name>
    <dbReference type="NCBI Taxonomy" id="57487"/>
    <lineage>
        <taxon>Bacteria</taxon>
        <taxon>Thermotogati</taxon>
        <taxon>Thermotogota</taxon>
        <taxon>Thermotogae</taxon>
        <taxon>Thermotogales</taxon>
        <taxon>Thermotogaceae</taxon>
        <taxon>Pseudothermotoga</taxon>
    </lineage>
</organism>
<sequence length="428" mass="48789">MSKVAIIGAGSVVFTKNLVADLLMYPDIDVEIWLMDIDEDRLETAYGLVNKVSEKLNRKVKVRKTLDRKEALRDAKYVINTVQVGGLEATLVDFDIPEKYGLKQTIADTHGIGGIFRALRTIPVVLDIAKDIEQLCPKALMINYSNPMAMNVWAVYEATKVNVVGLCHSIQGTAHQIASYIGVPYESLRYKAAGINHMCWFLELEVEGKNAYPMLFEASRRSDIFVKDPVRFTIMRLLGYFVSESSEHMAEYVPYFLPYEDKIKELKIPVREYVRRVLEANKIYEENKLIARGEKELGELKVSREYAPKIIHSMETGHRRCIHGNVRNTHLITNLPVGCCVEVPCMVDRNGIQPTHVGDLPPHLAALDRTQISVQELVVRAVLERKKEYVYYAALLDPLATAVMEPDRIVMMVNELFEAHKRYLLYLE</sequence>
<keyword evidence="10" id="KW-0408">Iron</keyword>
<evidence type="ECO:0000256" key="10">
    <source>
        <dbReference type="PIRSR" id="PIRSR601088-3"/>
    </source>
</evidence>
<evidence type="ECO:0000259" key="13">
    <source>
        <dbReference type="Pfam" id="PF11975"/>
    </source>
</evidence>
<evidence type="ECO:0000256" key="12">
    <source>
        <dbReference type="RuleBase" id="RU361152"/>
    </source>
</evidence>
<comment type="similarity">
    <text evidence="2 12">Belongs to the glycosyl hydrolase 4 family.</text>
</comment>
<evidence type="ECO:0000256" key="11">
    <source>
        <dbReference type="PIRSR" id="PIRSR601088-4"/>
    </source>
</evidence>